<dbReference type="OrthoDB" id="9803176at2"/>
<feature type="modified residue" description="4-aspartylphosphate" evidence="10">
    <location>
        <position position="1070"/>
    </location>
</feature>
<evidence type="ECO:0000256" key="9">
    <source>
        <dbReference type="PROSITE-ProRule" id="PRU00110"/>
    </source>
</evidence>
<dbReference type="GO" id="GO:0006935">
    <property type="term" value="P:chemotaxis"/>
    <property type="evidence" value="ECO:0007669"/>
    <property type="project" value="InterPro"/>
</dbReference>
<keyword evidence="4 10" id="KW-0597">Phosphoprotein</keyword>
<evidence type="ECO:0000256" key="4">
    <source>
        <dbReference type="ARBA" id="ARBA00022553"/>
    </source>
</evidence>
<dbReference type="PROSITE" id="PS50851">
    <property type="entry name" value="CHEW"/>
    <property type="match status" value="1"/>
</dbReference>
<dbReference type="SMART" id="SM00260">
    <property type="entry name" value="CheW"/>
    <property type="match status" value="1"/>
</dbReference>
<evidence type="ECO:0000256" key="8">
    <source>
        <dbReference type="ARBA" id="ARBA00035100"/>
    </source>
</evidence>
<keyword evidence="6 17" id="KW-0418">Kinase</keyword>
<dbReference type="SUPFAM" id="SSF55874">
    <property type="entry name" value="ATPase domain of HSP90 chaperone/DNA topoisomerase II/histidine kinase"/>
    <property type="match status" value="1"/>
</dbReference>
<evidence type="ECO:0000259" key="13">
    <source>
        <dbReference type="PROSITE" id="PS50109"/>
    </source>
</evidence>
<dbReference type="Pfam" id="PF01627">
    <property type="entry name" value="Hpt"/>
    <property type="match status" value="1"/>
</dbReference>
<feature type="domain" description="CheW-like" evidence="15">
    <location>
        <begin position="844"/>
        <end position="990"/>
    </location>
</feature>
<keyword evidence="5" id="KW-0808">Transferase</keyword>
<evidence type="ECO:0000256" key="12">
    <source>
        <dbReference type="SAM" id="MobiDB-lite"/>
    </source>
</evidence>
<organism evidence="17 18">
    <name type="scientific">Thiobaca trueperi</name>
    <dbReference type="NCBI Taxonomy" id="127458"/>
    <lineage>
        <taxon>Bacteria</taxon>
        <taxon>Pseudomonadati</taxon>
        <taxon>Pseudomonadota</taxon>
        <taxon>Gammaproteobacteria</taxon>
        <taxon>Chromatiales</taxon>
        <taxon>Chromatiaceae</taxon>
        <taxon>Thiobaca</taxon>
    </lineage>
</organism>
<dbReference type="InterPro" id="IPR036890">
    <property type="entry name" value="HATPase_C_sf"/>
</dbReference>
<evidence type="ECO:0000313" key="18">
    <source>
        <dbReference type="Proteomes" id="UP000295717"/>
    </source>
</evidence>
<dbReference type="SMART" id="SM00073">
    <property type="entry name" value="HPT"/>
    <property type="match status" value="1"/>
</dbReference>
<dbReference type="Pfam" id="PF01584">
    <property type="entry name" value="CheW"/>
    <property type="match status" value="1"/>
</dbReference>
<dbReference type="AlphaFoldDB" id="A0A4R3MYI3"/>
<dbReference type="CDD" id="cd00088">
    <property type="entry name" value="HPT"/>
    <property type="match status" value="1"/>
</dbReference>
<evidence type="ECO:0000256" key="1">
    <source>
        <dbReference type="ARBA" id="ARBA00000085"/>
    </source>
</evidence>
<feature type="compositionally biased region" description="Low complexity" evidence="12">
    <location>
        <begin position="496"/>
        <end position="513"/>
    </location>
</feature>
<dbReference type="InterPro" id="IPR036641">
    <property type="entry name" value="HPT_dom_sf"/>
</dbReference>
<dbReference type="Gene3D" id="1.20.120.160">
    <property type="entry name" value="HPT domain"/>
    <property type="match status" value="1"/>
</dbReference>
<dbReference type="InterPro" id="IPR004358">
    <property type="entry name" value="Sig_transdc_His_kin-like_C"/>
</dbReference>
<feature type="domain" description="Response regulatory" evidence="14">
    <location>
        <begin position="1021"/>
        <end position="1137"/>
    </location>
</feature>
<evidence type="ECO:0000256" key="10">
    <source>
        <dbReference type="PROSITE-ProRule" id="PRU00169"/>
    </source>
</evidence>
<dbReference type="InterPro" id="IPR002545">
    <property type="entry name" value="CheW-lke_dom"/>
</dbReference>
<protein>
    <recommendedName>
        <fullName evidence="3">Chemotaxis protein CheA</fullName>
        <ecNumber evidence="2">2.7.13.3</ecNumber>
    </recommendedName>
</protein>
<dbReference type="Proteomes" id="UP000295717">
    <property type="component" value="Unassembled WGS sequence"/>
</dbReference>
<proteinExistence type="predicted"/>
<keyword evidence="18" id="KW-1185">Reference proteome</keyword>
<feature type="region of interest" description="Disordered" evidence="12">
    <location>
        <begin position="496"/>
        <end position="518"/>
    </location>
</feature>
<evidence type="ECO:0000259" key="16">
    <source>
        <dbReference type="PROSITE" id="PS50894"/>
    </source>
</evidence>
<dbReference type="Pfam" id="PF00072">
    <property type="entry name" value="Response_reg"/>
    <property type="match status" value="1"/>
</dbReference>
<comment type="catalytic activity">
    <reaction evidence="1">
        <text>ATP + protein L-histidine = ADP + protein N-phospho-L-histidine.</text>
        <dbReference type="EC" id="2.7.13.3"/>
    </reaction>
</comment>
<dbReference type="GO" id="GO:0000155">
    <property type="term" value="F:phosphorelay sensor kinase activity"/>
    <property type="evidence" value="ECO:0007669"/>
    <property type="project" value="UniProtKB-ARBA"/>
</dbReference>
<name>A0A4R3MYI3_9GAMM</name>
<dbReference type="InterPro" id="IPR005467">
    <property type="entry name" value="His_kinase_dom"/>
</dbReference>
<evidence type="ECO:0000256" key="5">
    <source>
        <dbReference type="ARBA" id="ARBA00022679"/>
    </source>
</evidence>
<dbReference type="EMBL" id="SMAO01000007">
    <property type="protein sequence ID" value="TCT19823.1"/>
    <property type="molecule type" value="Genomic_DNA"/>
</dbReference>
<dbReference type="SMART" id="SM00387">
    <property type="entry name" value="HATPase_c"/>
    <property type="match status" value="1"/>
</dbReference>
<comment type="function">
    <text evidence="8">Involved in the transmission of sensory signals from the chemoreceptors to the flagellar motors. CheA is autophosphorylated; it can transfer its phosphate group to either CheB or CheY.</text>
</comment>
<dbReference type="EC" id="2.7.13.3" evidence="2"/>
<reference evidence="17 18" key="1">
    <citation type="submission" date="2019-03" db="EMBL/GenBank/DDBJ databases">
        <title>Genomic Encyclopedia of Type Strains, Phase IV (KMG-IV): sequencing the most valuable type-strain genomes for metagenomic binning, comparative biology and taxonomic classification.</title>
        <authorList>
            <person name="Goeker M."/>
        </authorList>
    </citation>
    <scope>NUCLEOTIDE SEQUENCE [LARGE SCALE GENOMIC DNA]</scope>
    <source>
        <strain evidence="17 18">DSM 13587</strain>
    </source>
</reference>
<dbReference type="InterPro" id="IPR011006">
    <property type="entry name" value="CheY-like_superfamily"/>
</dbReference>
<dbReference type="PROSITE" id="PS50894">
    <property type="entry name" value="HPT"/>
    <property type="match status" value="1"/>
</dbReference>
<dbReference type="InterPro" id="IPR051315">
    <property type="entry name" value="Bact_Chemotaxis_CheA"/>
</dbReference>
<dbReference type="Gene3D" id="3.40.50.2300">
    <property type="match status" value="1"/>
</dbReference>
<evidence type="ECO:0000259" key="15">
    <source>
        <dbReference type="PROSITE" id="PS50851"/>
    </source>
</evidence>
<evidence type="ECO:0000313" key="17">
    <source>
        <dbReference type="EMBL" id="TCT19823.1"/>
    </source>
</evidence>
<keyword evidence="11" id="KW-0175">Coiled coil</keyword>
<evidence type="ECO:0000256" key="3">
    <source>
        <dbReference type="ARBA" id="ARBA00021495"/>
    </source>
</evidence>
<dbReference type="InterPro" id="IPR001789">
    <property type="entry name" value="Sig_transdc_resp-reg_receiver"/>
</dbReference>
<dbReference type="InterPro" id="IPR003594">
    <property type="entry name" value="HATPase_dom"/>
</dbReference>
<sequence length="1141" mass="122098">MGIHQVSADGLPPDAVGGGLFDCIDALGGAFVADGEESESLIWCPQQVAGILGALAEAADEAGLPGLIDVSVLLADRISMIDGEPSNQTRLGELLVRFPLLVMDYVLAPGDPDAVEAILDFLQEEGWPVGAAAEEIELLRLLLLSSPALDDDSAEAALPLVCAAPEPEPDLNPAETATGGGVQLDFSCDANLVQSIPTEMLALAVEAFEASYAGLDEALALAAAEDREQRDQGWEQLCDELERLAAGAEAMGFGALARLLLGARTLLDARRPNLDVLAVMADLPDRLRDYLSDPLEPSRADALVAILRELDVAGVACEGLSQLARSLSSVEFIRQDAVEQERRPVVAERDAVSLDVPDDINQELLDGLLIELPIQTSAFTEAIQHIASGQGRVVDLDIAKRSAHTLKGAANTVGVKGIASLTHYLEDILIVLAEHRALPNLGLSQTLAYAADCLEAMSEALTGSGQAPEDAIDVLQDVLNWANRIDAQGIEVAAAAHDAASADESPESEAAPARPERDAVPMLRVSTSLVDEQLRLVGEAMTSTAQIQNRLQLALRQIKAVDEQNQMLRQLAHDLEDLVDLRGVALPRPAMTDTGFDTLEFDQYDELHTVARRLVEITTDAHEITRGTQEQMVQLADLVTLQARTQLESQDAVLRTRMVPVTTVAARLHRAVRQTGRLLDKEVELVLKGAETLIDGNLLTHLVDALMHVLRNAVDHGIEPAERRLAAGKDPVGHIELTFRREGDVTIVTCRDDGRGLDLEQIRQQAHRRGLLGEAGSLSDDQLARFILAAGFSTREGATQVSGRGIGLDAVNAMVEELKGSIALRTHHGAGLSVEIRLPTTLLSVQALLTRSGGTMLAIAARGIEEIHFVTADQLRLLGDQCIYRHGGQILDVLPLADLLHLDHRQHAREPDGARRGETSVGQPLMIVRMSSGVLKAVLVEEITESRSLVVKKLGPYVGRIDGVVGATILGDGGVASVVDLPDLLRAAEGAGSASGEIHLPRAVAGSGLERPSASAGMVRTALIVDDSISARRMTAQVFRDAGFDVRTAIDGLEAVTLLNRLVPDLIMTDLEMPRMNGLELAAHVRARDATRSVPIVMITSRSTEKHRQQARANGVDLYLTKPFRPDDLLRQVGVLVGGRG</sequence>
<evidence type="ECO:0000259" key="14">
    <source>
        <dbReference type="PROSITE" id="PS50110"/>
    </source>
</evidence>
<dbReference type="RefSeq" id="WP_132977860.1">
    <property type="nucleotide sequence ID" value="NZ_SMAO01000007.1"/>
</dbReference>
<feature type="domain" description="HPt" evidence="16">
    <location>
        <begin position="361"/>
        <end position="464"/>
    </location>
</feature>
<gene>
    <name evidence="17" type="ORF">EDC35_107151</name>
</gene>
<feature type="domain" description="Histidine kinase" evidence="13">
    <location>
        <begin position="634"/>
        <end position="842"/>
    </location>
</feature>
<evidence type="ECO:0000256" key="2">
    <source>
        <dbReference type="ARBA" id="ARBA00012438"/>
    </source>
</evidence>
<keyword evidence="7" id="KW-0902">Two-component regulatory system</keyword>
<dbReference type="SUPFAM" id="SSF52172">
    <property type="entry name" value="CheY-like"/>
    <property type="match status" value="1"/>
</dbReference>
<feature type="modified residue" description="Phosphohistidine" evidence="9">
    <location>
        <position position="404"/>
    </location>
</feature>
<dbReference type="PANTHER" id="PTHR43395:SF8">
    <property type="entry name" value="HISTIDINE KINASE"/>
    <property type="match status" value="1"/>
</dbReference>
<dbReference type="PRINTS" id="PR00344">
    <property type="entry name" value="BCTRLSENSOR"/>
</dbReference>
<dbReference type="SMART" id="SM00448">
    <property type="entry name" value="REC"/>
    <property type="match status" value="1"/>
</dbReference>
<evidence type="ECO:0000256" key="6">
    <source>
        <dbReference type="ARBA" id="ARBA00022777"/>
    </source>
</evidence>
<dbReference type="PROSITE" id="PS50110">
    <property type="entry name" value="RESPONSE_REGULATORY"/>
    <property type="match status" value="1"/>
</dbReference>
<evidence type="ECO:0000256" key="7">
    <source>
        <dbReference type="ARBA" id="ARBA00023012"/>
    </source>
</evidence>
<dbReference type="FunFam" id="3.30.565.10:FF:000016">
    <property type="entry name" value="Chemotaxis protein CheA, putative"/>
    <property type="match status" value="1"/>
</dbReference>
<dbReference type="Pfam" id="PF02518">
    <property type="entry name" value="HATPase_c"/>
    <property type="match status" value="1"/>
</dbReference>
<feature type="coiled-coil region" evidence="11">
    <location>
        <begin position="551"/>
        <end position="581"/>
    </location>
</feature>
<dbReference type="InterPro" id="IPR008207">
    <property type="entry name" value="Sig_transdc_His_kin_Hpt_dom"/>
</dbReference>
<evidence type="ECO:0000256" key="11">
    <source>
        <dbReference type="SAM" id="Coils"/>
    </source>
</evidence>
<dbReference type="PROSITE" id="PS50109">
    <property type="entry name" value="HIS_KIN"/>
    <property type="match status" value="1"/>
</dbReference>
<dbReference type="InterPro" id="IPR036061">
    <property type="entry name" value="CheW-like_dom_sf"/>
</dbReference>
<comment type="caution">
    <text evidence="17">The sequence shown here is derived from an EMBL/GenBank/DDBJ whole genome shotgun (WGS) entry which is preliminary data.</text>
</comment>
<dbReference type="Gene3D" id="2.30.30.40">
    <property type="entry name" value="SH3 Domains"/>
    <property type="match status" value="1"/>
</dbReference>
<dbReference type="Gene3D" id="3.30.565.10">
    <property type="entry name" value="Histidine kinase-like ATPase, C-terminal domain"/>
    <property type="match status" value="1"/>
</dbReference>
<dbReference type="SUPFAM" id="SSF50341">
    <property type="entry name" value="CheW-like"/>
    <property type="match status" value="1"/>
</dbReference>
<dbReference type="PANTHER" id="PTHR43395">
    <property type="entry name" value="SENSOR HISTIDINE KINASE CHEA"/>
    <property type="match status" value="1"/>
</dbReference>
<accession>A0A4R3MYI3</accession>
<dbReference type="SUPFAM" id="SSF47226">
    <property type="entry name" value="Histidine-containing phosphotransfer domain, HPT domain"/>
    <property type="match status" value="1"/>
</dbReference>